<protein>
    <submittedName>
        <fullName evidence="1">Uncharacterized protein</fullName>
    </submittedName>
</protein>
<evidence type="ECO:0000313" key="1">
    <source>
        <dbReference type="EMBL" id="KJA15617.1"/>
    </source>
</evidence>
<keyword evidence="2" id="KW-1185">Reference proteome</keyword>
<sequence>MAWQDLPRLRMLTSWRFSFSVVFSASCGLCACNVFTALHRITPDAVPAALSSHTSITCTI</sequence>
<accession>A0A0D2KLY2</accession>
<dbReference type="EMBL" id="KN817639">
    <property type="protein sequence ID" value="KJA15617.1"/>
    <property type="molecule type" value="Genomic_DNA"/>
</dbReference>
<organism evidence="1 2">
    <name type="scientific">Hypholoma sublateritium (strain FD-334 SS-4)</name>
    <dbReference type="NCBI Taxonomy" id="945553"/>
    <lineage>
        <taxon>Eukaryota</taxon>
        <taxon>Fungi</taxon>
        <taxon>Dikarya</taxon>
        <taxon>Basidiomycota</taxon>
        <taxon>Agaricomycotina</taxon>
        <taxon>Agaricomycetes</taxon>
        <taxon>Agaricomycetidae</taxon>
        <taxon>Agaricales</taxon>
        <taxon>Agaricineae</taxon>
        <taxon>Strophariaceae</taxon>
        <taxon>Hypholoma</taxon>
    </lineage>
</organism>
<name>A0A0D2KLY2_HYPSF</name>
<proteinExistence type="predicted"/>
<reference evidence="2" key="1">
    <citation type="submission" date="2014-04" db="EMBL/GenBank/DDBJ databases">
        <title>Evolutionary Origins and Diversification of the Mycorrhizal Mutualists.</title>
        <authorList>
            <consortium name="DOE Joint Genome Institute"/>
            <consortium name="Mycorrhizal Genomics Consortium"/>
            <person name="Kohler A."/>
            <person name="Kuo A."/>
            <person name="Nagy L.G."/>
            <person name="Floudas D."/>
            <person name="Copeland A."/>
            <person name="Barry K.W."/>
            <person name="Cichocki N."/>
            <person name="Veneault-Fourrey C."/>
            <person name="LaButti K."/>
            <person name="Lindquist E.A."/>
            <person name="Lipzen A."/>
            <person name="Lundell T."/>
            <person name="Morin E."/>
            <person name="Murat C."/>
            <person name="Riley R."/>
            <person name="Ohm R."/>
            <person name="Sun H."/>
            <person name="Tunlid A."/>
            <person name="Henrissat B."/>
            <person name="Grigoriev I.V."/>
            <person name="Hibbett D.S."/>
            <person name="Martin F."/>
        </authorList>
    </citation>
    <scope>NUCLEOTIDE SEQUENCE [LARGE SCALE GENOMIC DNA]</scope>
    <source>
        <strain evidence="2">FD-334 SS-4</strain>
    </source>
</reference>
<evidence type="ECO:0000313" key="2">
    <source>
        <dbReference type="Proteomes" id="UP000054270"/>
    </source>
</evidence>
<dbReference type="AlphaFoldDB" id="A0A0D2KLY2"/>
<gene>
    <name evidence="1" type="ORF">HYPSUDRAFT_48138</name>
</gene>
<dbReference type="Proteomes" id="UP000054270">
    <property type="component" value="Unassembled WGS sequence"/>
</dbReference>